<comment type="caution">
    <text evidence="2">The sequence shown here is derived from an EMBL/GenBank/DDBJ whole genome shotgun (WGS) entry which is preliminary data.</text>
</comment>
<proteinExistence type="predicted"/>
<protein>
    <recommendedName>
        <fullName evidence="1">Tudor domain-containing protein</fullName>
    </recommendedName>
</protein>
<keyword evidence="3" id="KW-1185">Reference proteome</keyword>
<dbReference type="SUPFAM" id="SSF63748">
    <property type="entry name" value="Tudor/PWWP/MBT"/>
    <property type="match status" value="1"/>
</dbReference>
<sequence length="201" mass="23517">MEHLNISVSQEEKFIPMAFNMTDWTIMDMYELKVVHVNTPLDFWVVKDPEEFELFYRYLNSFYSIYGNSFKLIPSKCREYKYCVVHVDSVYYRAILITDPLIVESAMQLQAYLVDYGFIVEVKPTELFCLAEEMYEIPQFAIRATLAGSKMYESVASPEDVDNFKNEVDQQILLLELRGVDFELGVIHLDFIDIDSDSDSE</sequence>
<dbReference type="Gene3D" id="2.30.30.140">
    <property type="match status" value="1"/>
</dbReference>
<reference evidence="2" key="1">
    <citation type="submission" date="2020-08" db="EMBL/GenBank/DDBJ databases">
        <title>Genome sequencing and assembly of the red palm weevil Rhynchophorus ferrugineus.</title>
        <authorList>
            <person name="Dias G.B."/>
            <person name="Bergman C.M."/>
            <person name="Manee M."/>
        </authorList>
    </citation>
    <scope>NUCLEOTIDE SEQUENCE</scope>
    <source>
        <strain evidence="2">AA-2017</strain>
        <tissue evidence="2">Whole larva</tissue>
    </source>
</reference>
<evidence type="ECO:0000313" key="3">
    <source>
        <dbReference type="Proteomes" id="UP000625711"/>
    </source>
</evidence>
<dbReference type="OrthoDB" id="5967882at2759"/>
<name>A0A834IJE7_RHYFE</name>
<dbReference type="PANTHER" id="PTHR22948">
    <property type="entry name" value="TUDOR DOMAIN CONTAINING PROTEIN"/>
    <property type="match status" value="1"/>
</dbReference>
<accession>A0A834IJE7</accession>
<gene>
    <name evidence="2" type="ORF">GWI33_012100</name>
</gene>
<dbReference type="InterPro" id="IPR050621">
    <property type="entry name" value="Tudor_domain_containing"/>
</dbReference>
<dbReference type="EMBL" id="JAACXV010011109">
    <property type="protein sequence ID" value="KAF7275187.1"/>
    <property type="molecule type" value="Genomic_DNA"/>
</dbReference>
<evidence type="ECO:0000259" key="1">
    <source>
        <dbReference type="Pfam" id="PF00567"/>
    </source>
</evidence>
<dbReference type="Proteomes" id="UP000625711">
    <property type="component" value="Unassembled WGS sequence"/>
</dbReference>
<evidence type="ECO:0000313" key="2">
    <source>
        <dbReference type="EMBL" id="KAF7275187.1"/>
    </source>
</evidence>
<dbReference type="Pfam" id="PF00567">
    <property type="entry name" value="TUDOR"/>
    <property type="match status" value="1"/>
</dbReference>
<organism evidence="2 3">
    <name type="scientific">Rhynchophorus ferrugineus</name>
    <name type="common">Red palm weevil</name>
    <name type="synonym">Curculio ferrugineus</name>
    <dbReference type="NCBI Taxonomy" id="354439"/>
    <lineage>
        <taxon>Eukaryota</taxon>
        <taxon>Metazoa</taxon>
        <taxon>Ecdysozoa</taxon>
        <taxon>Arthropoda</taxon>
        <taxon>Hexapoda</taxon>
        <taxon>Insecta</taxon>
        <taxon>Pterygota</taxon>
        <taxon>Neoptera</taxon>
        <taxon>Endopterygota</taxon>
        <taxon>Coleoptera</taxon>
        <taxon>Polyphaga</taxon>
        <taxon>Cucujiformia</taxon>
        <taxon>Curculionidae</taxon>
        <taxon>Dryophthorinae</taxon>
        <taxon>Rhynchophorus</taxon>
    </lineage>
</organism>
<dbReference type="InterPro" id="IPR002999">
    <property type="entry name" value="Tudor"/>
</dbReference>
<feature type="domain" description="Tudor" evidence="1">
    <location>
        <begin position="30"/>
        <end position="148"/>
    </location>
</feature>
<dbReference type="AlphaFoldDB" id="A0A834IJE7"/>
<dbReference type="PANTHER" id="PTHR22948:SF76">
    <property type="entry name" value="FI20010P1-RELATED"/>
    <property type="match status" value="1"/>
</dbReference>